<keyword evidence="2" id="KW-0472">Membrane</keyword>
<feature type="signal peptide" evidence="3">
    <location>
        <begin position="1"/>
        <end position="27"/>
    </location>
</feature>
<sequence length="606" mass="62303">MTRLFGVIVATSVALVSALIPAAIANAAPPSYTSSSITAPGNLGGGVAVDSSRGLVYFAARFSNAIYAYDTTTLALVATIPVPNQPIDIKVHPTTGHLFVSQYTENSTQGSLSVIDPDTRSIISTLPTGLSPVGVTLSKDNTRLWVGNYSSPFLSVFDTTDPTAVTALPNLPVANSAERVTEAPDGTHLYLMPSSANKILTVDRTSGATTATWTGTYGSPHQVEILPDGLGVATVQLGSQTPVVDPAAGTTVSNLAIANSYYASQDQSQDALFITAPWISGGSVVVVDSASKQIIQTVPASLAFTIATDPVTHRTFTAGINNRAITVLQPRAVAPTVAQDPLDQTVSDGDTATFTAAANSLDPVTTQWQRSSDNGTSWDDVSGETGDSLTVADTTLDMSGYLYRAVFTNSVGSVTTAQAALTVVPVPLTVTSPIDVTVAEGETAEFTSTETGSGPATVQWQSSSDGGDTWSDLAGSTETTITIEHADYSATGSRYRAVFTNPAGQATSDPATLTVTRTTPTPDPTPGPTQDPKPTPDPSTTPDPEPKVDPGATPNTVNEQAQAPTDSATKLATTGAPALSAGLALGALFLLGGAVVLSRSVRARRS</sequence>
<feature type="region of interest" description="Disordered" evidence="1">
    <location>
        <begin position="447"/>
        <end position="474"/>
    </location>
</feature>
<feature type="compositionally biased region" description="Pro residues" evidence="1">
    <location>
        <begin position="521"/>
        <end position="543"/>
    </location>
</feature>
<keyword evidence="3" id="KW-0732">Signal</keyword>
<dbReference type="PANTHER" id="PTHR47197">
    <property type="entry name" value="PROTEIN NIRF"/>
    <property type="match status" value="1"/>
</dbReference>
<dbReference type="InterPro" id="IPR013098">
    <property type="entry name" value="Ig_I-set"/>
</dbReference>
<dbReference type="KEGG" id="lvi:G7068_10825"/>
<evidence type="ECO:0000256" key="1">
    <source>
        <dbReference type="SAM" id="MobiDB-lite"/>
    </source>
</evidence>
<feature type="region of interest" description="Disordered" evidence="1">
    <location>
        <begin position="501"/>
        <end position="573"/>
    </location>
</feature>
<feature type="compositionally biased region" description="Polar residues" evidence="1">
    <location>
        <begin position="553"/>
        <end position="570"/>
    </location>
</feature>
<gene>
    <name evidence="5" type="ORF">G7068_10825</name>
</gene>
<dbReference type="AlphaFoldDB" id="A0A6G7XGG1"/>
<dbReference type="Pfam" id="PF07679">
    <property type="entry name" value="I-set"/>
    <property type="match status" value="1"/>
</dbReference>
<dbReference type="EMBL" id="CP049863">
    <property type="protein sequence ID" value="QIK63633.1"/>
    <property type="molecule type" value="Genomic_DNA"/>
</dbReference>
<dbReference type="InterPro" id="IPR051200">
    <property type="entry name" value="Host-pathogen_enzymatic-act"/>
</dbReference>
<name>A0A6G7XGG1_9MICO</name>
<evidence type="ECO:0000259" key="4">
    <source>
        <dbReference type="PROSITE" id="PS50835"/>
    </source>
</evidence>
<dbReference type="InterPro" id="IPR007110">
    <property type="entry name" value="Ig-like_dom"/>
</dbReference>
<protein>
    <recommendedName>
        <fullName evidence="4">Ig-like domain-containing protein</fullName>
    </recommendedName>
</protein>
<dbReference type="PANTHER" id="PTHR47197:SF3">
    <property type="entry name" value="DIHYDRO-HEME D1 DEHYDROGENASE"/>
    <property type="match status" value="1"/>
</dbReference>
<organism evidence="5 6">
    <name type="scientific">Leucobacter viscericola</name>
    <dbReference type="NCBI Taxonomy" id="2714935"/>
    <lineage>
        <taxon>Bacteria</taxon>
        <taxon>Bacillati</taxon>
        <taxon>Actinomycetota</taxon>
        <taxon>Actinomycetes</taxon>
        <taxon>Micrococcales</taxon>
        <taxon>Microbacteriaceae</taxon>
        <taxon>Leucobacter</taxon>
    </lineage>
</organism>
<dbReference type="GO" id="GO:0005975">
    <property type="term" value="P:carbohydrate metabolic process"/>
    <property type="evidence" value="ECO:0007669"/>
    <property type="project" value="UniProtKB-ARBA"/>
</dbReference>
<feature type="compositionally biased region" description="Low complexity" evidence="1">
    <location>
        <begin position="509"/>
        <end position="520"/>
    </location>
</feature>
<keyword evidence="2" id="KW-0812">Transmembrane</keyword>
<feature type="domain" description="Ig-like" evidence="4">
    <location>
        <begin position="427"/>
        <end position="514"/>
    </location>
</feature>
<dbReference type="Proteomes" id="UP000502677">
    <property type="component" value="Chromosome"/>
</dbReference>
<feature type="chain" id="PRO_5026239319" description="Ig-like domain-containing protein" evidence="3">
    <location>
        <begin position="28"/>
        <end position="606"/>
    </location>
</feature>
<dbReference type="SUPFAM" id="SSF51004">
    <property type="entry name" value="C-terminal (heme d1) domain of cytochrome cd1-nitrite reductase"/>
    <property type="match status" value="1"/>
</dbReference>
<accession>A0A6G7XGG1</accession>
<keyword evidence="2" id="KW-1133">Transmembrane helix</keyword>
<feature type="transmembrane region" description="Helical" evidence="2">
    <location>
        <begin position="578"/>
        <end position="597"/>
    </location>
</feature>
<evidence type="ECO:0000313" key="5">
    <source>
        <dbReference type="EMBL" id="QIK63633.1"/>
    </source>
</evidence>
<reference evidence="5 6" key="1">
    <citation type="submission" date="2020-03" db="EMBL/GenBank/DDBJ databases">
        <title>Leucobacter sp. nov., isolated from beetles.</title>
        <authorList>
            <person name="Hyun D.-W."/>
            <person name="Bae J.-W."/>
        </authorList>
    </citation>
    <scope>NUCLEOTIDE SEQUENCE [LARGE SCALE GENOMIC DNA]</scope>
    <source>
        <strain evidence="5 6">HDW9C</strain>
    </source>
</reference>
<proteinExistence type="predicted"/>
<evidence type="ECO:0000256" key="3">
    <source>
        <dbReference type="SAM" id="SignalP"/>
    </source>
</evidence>
<dbReference type="PROSITE" id="PS50835">
    <property type="entry name" value="IG_LIKE"/>
    <property type="match status" value="1"/>
</dbReference>
<dbReference type="RefSeq" id="WP_166291973.1">
    <property type="nucleotide sequence ID" value="NZ_CP049863.1"/>
</dbReference>
<keyword evidence="6" id="KW-1185">Reference proteome</keyword>
<dbReference type="InterPro" id="IPR013783">
    <property type="entry name" value="Ig-like_fold"/>
</dbReference>
<dbReference type="InterPro" id="IPR015943">
    <property type="entry name" value="WD40/YVTN_repeat-like_dom_sf"/>
</dbReference>
<dbReference type="SUPFAM" id="SSF48726">
    <property type="entry name" value="Immunoglobulin"/>
    <property type="match status" value="2"/>
</dbReference>
<dbReference type="Gene3D" id="2.130.10.10">
    <property type="entry name" value="YVTN repeat-like/Quinoprotein amine dehydrogenase"/>
    <property type="match status" value="2"/>
</dbReference>
<dbReference type="InterPro" id="IPR003599">
    <property type="entry name" value="Ig_sub"/>
</dbReference>
<dbReference type="Gene3D" id="2.60.40.10">
    <property type="entry name" value="Immunoglobulins"/>
    <property type="match status" value="2"/>
</dbReference>
<evidence type="ECO:0000313" key="6">
    <source>
        <dbReference type="Proteomes" id="UP000502677"/>
    </source>
</evidence>
<evidence type="ECO:0000256" key="2">
    <source>
        <dbReference type="SAM" id="Phobius"/>
    </source>
</evidence>
<dbReference type="InterPro" id="IPR011048">
    <property type="entry name" value="Haem_d1_sf"/>
</dbReference>
<dbReference type="SMART" id="SM00409">
    <property type="entry name" value="IG"/>
    <property type="match status" value="2"/>
</dbReference>
<dbReference type="InterPro" id="IPR036179">
    <property type="entry name" value="Ig-like_dom_sf"/>
</dbReference>
<feature type="compositionally biased region" description="Polar residues" evidence="1">
    <location>
        <begin position="447"/>
        <end position="466"/>
    </location>
</feature>